<dbReference type="Proteomes" id="UP000467841">
    <property type="component" value="Unassembled WGS sequence"/>
</dbReference>
<dbReference type="PANTHER" id="PTHR47074">
    <property type="entry name" value="BNAC02G40300D PROTEIN"/>
    <property type="match status" value="1"/>
</dbReference>
<protein>
    <recommendedName>
        <fullName evidence="1">RNase H type-1 domain-containing protein</fullName>
    </recommendedName>
</protein>
<evidence type="ECO:0000313" key="2">
    <source>
        <dbReference type="EMBL" id="CAA7033536.1"/>
    </source>
</evidence>
<sequence length="189" mass="21756">MSQLPWQPLARHDDNCDDQIEKILDLQNIRGLTDYQKLLPFWLVWRIWKARCNLVFKKQITPPQFIIQQANADVKEWIHSLTIKNSISLTSSQPQRLQQLPWRRPQLGYHKCSFDASYNLHTTESSAGWITRDHSGKAHSWGTTSLGATTSPLEAEAKALLVAMQQTWAMGLDYVIFEGDCKILIDTLH</sequence>
<feature type="domain" description="RNase H type-1" evidence="1">
    <location>
        <begin position="114"/>
        <end position="188"/>
    </location>
</feature>
<dbReference type="PANTHER" id="PTHR47074:SF78">
    <property type="entry name" value="GB|AAF30348.1-RELATED"/>
    <property type="match status" value="1"/>
</dbReference>
<dbReference type="EMBL" id="CACVBM020001133">
    <property type="protein sequence ID" value="CAA7033536.1"/>
    <property type="molecule type" value="Genomic_DNA"/>
</dbReference>
<organism evidence="2 3">
    <name type="scientific">Microthlaspi erraticum</name>
    <dbReference type="NCBI Taxonomy" id="1685480"/>
    <lineage>
        <taxon>Eukaryota</taxon>
        <taxon>Viridiplantae</taxon>
        <taxon>Streptophyta</taxon>
        <taxon>Embryophyta</taxon>
        <taxon>Tracheophyta</taxon>
        <taxon>Spermatophyta</taxon>
        <taxon>Magnoliopsida</taxon>
        <taxon>eudicotyledons</taxon>
        <taxon>Gunneridae</taxon>
        <taxon>Pentapetalae</taxon>
        <taxon>rosids</taxon>
        <taxon>malvids</taxon>
        <taxon>Brassicales</taxon>
        <taxon>Brassicaceae</taxon>
        <taxon>Coluteocarpeae</taxon>
        <taxon>Microthlaspi</taxon>
    </lineage>
</organism>
<dbReference type="GO" id="GO:0004523">
    <property type="term" value="F:RNA-DNA hybrid ribonuclease activity"/>
    <property type="evidence" value="ECO:0007669"/>
    <property type="project" value="InterPro"/>
</dbReference>
<proteinExistence type="predicted"/>
<dbReference type="OrthoDB" id="1750965at2759"/>
<keyword evidence="3" id="KW-1185">Reference proteome</keyword>
<reference evidence="2" key="1">
    <citation type="submission" date="2020-01" db="EMBL/GenBank/DDBJ databases">
        <authorList>
            <person name="Mishra B."/>
        </authorList>
    </citation>
    <scope>NUCLEOTIDE SEQUENCE [LARGE SCALE GENOMIC DNA]</scope>
</reference>
<evidence type="ECO:0000259" key="1">
    <source>
        <dbReference type="Pfam" id="PF13456"/>
    </source>
</evidence>
<comment type="caution">
    <text evidence="2">The sequence shown here is derived from an EMBL/GenBank/DDBJ whole genome shotgun (WGS) entry which is preliminary data.</text>
</comment>
<evidence type="ECO:0000313" key="3">
    <source>
        <dbReference type="Proteomes" id="UP000467841"/>
    </source>
</evidence>
<dbReference type="InterPro" id="IPR012337">
    <property type="entry name" value="RNaseH-like_sf"/>
</dbReference>
<gene>
    <name evidence="2" type="ORF">MERR_LOCUS20771</name>
</gene>
<name>A0A6D2J8C9_9BRAS</name>
<dbReference type="InterPro" id="IPR044730">
    <property type="entry name" value="RNase_H-like_dom_plant"/>
</dbReference>
<dbReference type="SUPFAM" id="SSF53098">
    <property type="entry name" value="Ribonuclease H-like"/>
    <property type="match status" value="1"/>
</dbReference>
<dbReference type="CDD" id="cd06222">
    <property type="entry name" value="RNase_H_like"/>
    <property type="match status" value="1"/>
</dbReference>
<dbReference type="InterPro" id="IPR052929">
    <property type="entry name" value="RNase_H-like_EbsB-rel"/>
</dbReference>
<dbReference type="InterPro" id="IPR002156">
    <property type="entry name" value="RNaseH_domain"/>
</dbReference>
<dbReference type="InterPro" id="IPR036397">
    <property type="entry name" value="RNaseH_sf"/>
</dbReference>
<dbReference type="Gene3D" id="3.30.420.10">
    <property type="entry name" value="Ribonuclease H-like superfamily/Ribonuclease H"/>
    <property type="match status" value="1"/>
</dbReference>
<dbReference type="GO" id="GO:0003676">
    <property type="term" value="F:nucleic acid binding"/>
    <property type="evidence" value="ECO:0007669"/>
    <property type="project" value="InterPro"/>
</dbReference>
<dbReference type="AlphaFoldDB" id="A0A6D2J8C9"/>
<accession>A0A6D2J8C9</accession>
<dbReference type="Pfam" id="PF13456">
    <property type="entry name" value="RVT_3"/>
    <property type="match status" value="1"/>
</dbReference>